<dbReference type="AlphaFoldDB" id="A0A9R1CWG5"/>
<dbReference type="PANTHER" id="PTHR11575:SF6">
    <property type="entry name" value="2',3'-CYCLIC-NUCLEOTIDE 2'-PHOSPHODIESTERASE_3'-NUCLEOTIDASE"/>
    <property type="match status" value="1"/>
</dbReference>
<feature type="domain" description="5'-Nucleotidase C-terminal" evidence="4">
    <location>
        <begin position="318"/>
        <end position="491"/>
    </location>
</feature>
<dbReference type="InterPro" id="IPR029052">
    <property type="entry name" value="Metallo-depent_PP-like"/>
</dbReference>
<dbReference type="Gene3D" id="3.60.21.10">
    <property type="match status" value="1"/>
</dbReference>
<evidence type="ECO:0000259" key="3">
    <source>
        <dbReference type="Pfam" id="PF00149"/>
    </source>
</evidence>
<proteinExistence type="inferred from homology"/>
<dbReference type="PANTHER" id="PTHR11575">
    <property type="entry name" value="5'-NUCLEOTIDASE-RELATED"/>
    <property type="match status" value="1"/>
</dbReference>
<evidence type="ECO:0000256" key="2">
    <source>
        <dbReference type="RuleBase" id="RU362119"/>
    </source>
</evidence>
<dbReference type="PRINTS" id="PR01607">
    <property type="entry name" value="APYRASEFAMLY"/>
</dbReference>
<reference evidence="5" key="1">
    <citation type="journal article" date="2022" name="Int. J. Syst. Evol. Microbiol.">
        <title>Prevotella lacticifex sp. nov., isolated from the rumen of cows.</title>
        <authorList>
            <person name="Shinkai T."/>
            <person name="Ikeyama N."/>
            <person name="Kumagai M."/>
            <person name="Ohmori H."/>
            <person name="Sakamoto M."/>
            <person name="Ohkuma M."/>
            <person name="Mitsumori M."/>
        </authorList>
    </citation>
    <scope>NUCLEOTIDE SEQUENCE</scope>
    <source>
        <strain evidence="5">R5076</strain>
    </source>
</reference>
<dbReference type="Gene3D" id="3.90.780.10">
    <property type="entry name" value="5'-Nucleotidase, C-terminal domain"/>
    <property type="match status" value="1"/>
</dbReference>
<dbReference type="SUPFAM" id="SSF56300">
    <property type="entry name" value="Metallo-dependent phosphatases"/>
    <property type="match status" value="1"/>
</dbReference>
<dbReference type="EMBL" id="BPUB01000002">
    <property type="protein sequence ID" value="GJG58807.1"/>
    <property type="molecule type" value="Genomic_DNA"/>
</dbReference>
<sequence length="563" mass="63673">MSDGNQITLHLIETSDVHGCFFPYDFISGKPKAGSLARVTTYIKQLRKESDNNVVLLDNGDILQGQPVCYYSNYVRSTAPNIAASVINYMGYDAETVGNHDIETGHAVYDKWAGEVNCPMLGANTINTTTNRPYFKPYTIIDRSGVRIAVIGMLTPAIPNWLEERLWQGLYFDDIVKSAAYWTNYVKEHEHPDMIVGLFHSGWEGGIKTDKYVEDEAQMVAEKVPGFDIVFFGHDHKPHNSVVKGAGGNDVLCLDPANNAIRVAQADVKLQKDENGKYEIVSKAGKLVDVIDFEVDPDYMSHFSSDIDSVKTWVNRKIGVFSHAISTRDSYFGNSAFNDFIMNMQMKITGADITFNAPLSLDATIDSGAVTVADMFKLYKYENGIYVMRLTGEEIQKYLEMSYDQWCNTMKSPDDHLLLFATDTRNDSQRMGFKNLFFNFDAAAGIDYVVDVTKPDGQKVKILRMTNGKLFDKHKYYKVAVNSYRGNGGGELLTKGAGIPKDSLQKRIIWRSQYDQRHYLMKEIESEGYCNPQPNHNWKFIPEKWTNAAAKRDRQLLFGINEK</sequence>
<evidence type="ECO:0000313" key="6">
    <source>
        <dbReference type="Proteomes" id="UP000825483"/>
    </source>
</evidence>
<gene>
    <name evidence="5" type="ORF">PRLR5076_16580</name>
</gene>
<feature type="domain" description="Calcineurin-like phosphoesterase" evidence="3">
    <location>
        <begin position="13"/>
        <end position="238"/>
    </location>
</feature>
<dbReference type="InterPro" id="IPR004843">
    <property type="entry name" value="Calcineurin-like_PHP"/>
</dbReference>
<dbReference type="InterPro" id="IPR006179">
    <property type="entry name" value="5_nucleotidase/apyrase"/>
</dbReference>
<dbReference type="RefSeq" id="WP_223929082.1">
    <property type="nucleotide sequence ID" value="NZ_BPTU01000001.1"/>
</dbReference>
<dbReference type="GeneID" id="72467156"/>
<dbReference type="GO" id="GO:0009166">
    <property type="term" value="P:nucleotide catabolic process"/>
    <property type="evidence" value="ECO:0007669"/>
    <property type="project" value="InterPro"/>
</dbReference>
<dbReference type="InterPro" id="IPR036907">
    <property type="entry name" value="5'-Nucleotdase_C_sf"/>
</dbReference>
<keyword evidence="2" id="KW-0547">Nucleotide-binding</keyword>
<keyword evidence="6" id="KW-1185">Reference proteome</keyword>
<keyword evidence="2" id="KW-0378">Hydrolase</keyword>
<dbReference type="InterPro" id="IPR008334">
    <property type="entry name" value="5'-Nucleotdase_C"/>
</dbReference>
<organism evidence="5 6">
    <name type="scientific">Prevotella lacticifex</name>
    <dbReference type="NCBI Taxonomy" id="2854755"/>
    <lineage>
        <taxon>Bacteria</taxon>
        <taxon>Pseudomonadati</taxon>
        <taxon>Bacteroidota</taxon>
        <taxon>Bacteroidia</taxon>
        <taxon>Bacteroidales</taxon>
        <taxon>Prevotellaceae</taxon>
        <taxon>Prevotella</taxon>
    </lineage>
</organism>
<dbReference type="GO" id="GO:0000166">
    <property type="term" value="F:nucleotide binding"/>
    <property type="evidence" value="ECO:0007669"/>
    <property type="project" value="UniProtKB-KW"/>
</dbReference>
<comment type="similarity">
    <text evidence="2">Belongs to the 5'-nucleotidase family.</text>
</comment>
<evidence type="ECO:0000313" key="5">
    <source>
        <dbReference type="EMBL" id="GJG58807.1"/>
    </source>
</evidence>
<name>A0A9R1CWG5_9BACT</name>
<accession>A0A9R1CWG5</accession>
<dbReference type="Proteomes" id="UP000825483">
    <property type="component" value="Unassembled WGS sequence"/>
</dbReference>
<dbReference type="Pfam" id="PF02872">
    <property type="entry name" value="5_nucleotid_C"/>
    <property type="match status" value="1"/>
</dbReference>
<dbReference type="GO" id="GO:0030288">
    <property type="term" value="C:outer membrane-bounded periplasmic space"/>
    <property type="evidence" value="ECO:0007669"/>
    <property type="project" value="TreeGrafter"/>
</dbReference>
<protein>
    <submittedName>
        <fullName evidence="5">2',3'-cyclic-nucleotide 2'-phosphodiesterase</fullName>
    </submittedName>
</protein>
<keyword evidence="1" id="KW-0732">Signal</keyword>
<evidence type="ECO:0000259" key="4">
    <source>
        <dbReference type="Pfam" id="PF02872"/>
    </source>
</evidence>
<evidence type="ECO:0000256" key="1">
    <source>
        <dbReference type="ARBA" id="ARBA00022729"/>
    </source>
</evidence>
<dbReference type="SUPFAM" id="SSF55816">
    <property type="entry name" value="5'-nucleotidase (syn. UDP-sugar hydrolase), C-terminal domain"/>
    <property type="match status" value="1"/>
</dbReference>
<dbReference type="Pfam" id="PF00149">
    <property type="entry name" value="Metallophos"/>
    <property type="match status" value="1"/>
</dbReference>
<dbReference type="GO" id="GO:0016787">
    <property type="term" value="F:hydrolase activity"/>
    <property type="evidence" value="ECO:0007669"/>
    <property type="project" value="UniProtKB-KW"/>
</dbReference>
<comment type="caution">
    <text evidence="5">The sequence shown here is derived from an EMBL/GenBank/DDBJ whole genome shotgun (WGS) entry which is preliminary data.</text>
</comment>